<keyword evidence="3" id="KW-1185">Reference proteome</keyword>
<proteinExistence type="predicted"/>
<dbReference type="HOGENOM" id="CLU_601001_0_0_5"/>
<evidence type="ECO:0000313" key="2">
    <source>
        <dbReference type="EMBL" id="ADJ22223.1"/>
    </source>
</evidence>
<dbReference type="PROSITE" id="PS50005">
    <property type="entry name" value="TPR"/>
    <property type="match status" value="1"/>
</dbReference>
<feature type="repeat" description="TPR" evidence="1">
    <location>
        <begin position="101"/>
        <end position="134"/>
    </location>
</feature>
<dbReference type="STRING" id="582899.Hden_0401"/>
<dbReference type="eggNOG" id="COG0457">
    <property type="taxonomic scope" value="Bacteria"/>
</dbReference>
<dbReference type="RefSeq" id="WP_013214442.1">
    <property type="nucleotide sequence ID" value="NC_014313.1"/>
</dbReference>
<dbReference type="SUPFAM" id="SSF48452">
    <property type="entry name" value="TPR-like"/>
    <property type="match status" value="1"/>
</dbReference>
<dbReference type="AlphaFoldDB" id="D8JRJ4"/>
<dbReference type="Gene3D" id="1.25.40.10">
    <property type="entry name" value="Tetratricopeptide repeat domain"/>
    <property type="match status" value="1"/>
</dbReference>
<dbReference type="InterPro" id="IPR019734">
    <property type="entry name" value="TPR_rpt"/>
</dbReference>
<name>D8JRJ4_HYPDA</name>
<dbReference type="Proteomes" id="UP000002033">
    <property type="component" value="Chromosome"/>
</dbReference>
<evidence type="ECO:0000256" key="1">
    <source>
        <dbReference type="PROSITE-ProRule" id="PRU00339"/>
    </source>
</evidence>
<organism evidence="2 3">
    <name type="scientific">Hyphomicrobium denitrificans (strain ATCC 51888 / DSM 1869 / NCIMB 11706 / TK 0415)</name>
    <dbReference type="NCBI Taxonomy" id="582899"/>
    <lineage>
        <taxon>Bacteria</taxon>
        <taxon>Pseudomonadati</taxon>
        <taxon>Pseudomonadota</taxon>
        <taxon>Alphaproteobacteria</taxon>
        <taxon>Hyphomicrobiales</taxon>
        <taxon>Hyphomicrobiaceae</taxon>
        <taxon>Hyphomicrobium</taxon>
    </lineage>
</organism>
<dbReference type="InterPro" id="IPR011990">
    <property type="entry name" value="TPR-like_helical_dom_sf"/>
</dbReference>
<keyword evidence="1" id="KW-0802">TPR repeat</keyword>
<accession>D8JRJ4</accession>
<sequence length="455" mass="48680">MPPLHQASAHTAIAPGGPVMDIANDKAAAPPSALDLLKLGIENAKMGQLNAAADVLAQSILKDPQSAEAHDALATVLLALDNIEYACKAKAKAVGLGNNSAADWELLGDMFVALGQADDAAKAFSTALALQPGGSPELERKLQIVAAASSFAAPEVNAAAIPADVPAAWHNVNLVTIEPEGNPHTASFSDLVSSFESALRALGITVRTRKNEVGVEGVNLLIGAHLIASPESADRIPANTVIVNLEQLRGFNIGARPVYAGLMRRLAVWDYSPRNIAQIKSLMRTPYVSRFKIGYTPEMTRCQPQTPTTDVLFYGSLNDRRAAILKGLHEAGLNVKHLFSVYGAERDAAIADAKIVLNMHFYEDSLHEIGRTSYLLANSKAIVSECGPDTEIEDDIREAMIAVPYKDIVASCVALIRDEPRRLALEKKAFEIFSKRSQAEMLHDAIVATTFPPVA</sequence>
<dbReference type="KEGG" id="hdn:Hden_0401"/>
<evidence type="ECO:0000313" key="3">
    <source>
        <dbReference type="Proteomes" id="UP000002033"/>
    </source>
</evidence>
<dbReference type="EMBL" id="CP002083">
    <property type="protein sequence ID" value="ADJ22223.1"/>
    <property type="molecule type" value="Genomic_DNA"/>
</dbReference>
<reference evidence="3" key="1">
    <citation type="journal article" date="2011" name="J. Bacteriol.">
        <title>Genome sequences of eight morphologically diverse alphaproteobacteria.</title>
        <authorList>
            <consortium name="US DOE Joint Genome Institute"/>
            <person name="Brown P.J."/>
            <person name="Kysela D.T."/>
            <person name="Buechlein A."/>
            <person name="Hemmerich C."/>
            <person name="Brun Y.V."/>
        </authorList>
    </citation>
    <scope>NUCLEOTIDE SEQUENCE [LARGE SCALE GENOMIC DNA]</scope>
    <source>
        <strain evidence="3">ATCC 51888 / DSM 1869 / NCIB 11706 / TK 0415</strain>
    </source>
</reference>
<protein>
    <submittedName>
        <fullName evidence="2">Uncharacterized protein</fullName>
    </submittedName>
</protein>
<gene>
    <name evidence="2" type="ordered locus">Hden_0401</name>
</gene>